<comment type="caution">
    <text evidence="2">The sequence shown here is derived from an EMBL/GenBank/DDBJ whole genome shotgun (WGS) entry which is preliminary data.</text>
</comment>
<evidence type="ECO:0000313" key="3">
    <source>
        <dbReference type="Proteomes" id="UP001162164"/>
    </source>
</evidence>
<feature type="compositionally biased region" description="Polar residues" evidence="1">
    <location>
        <begin position="72"/>
        <end position="84"/>
    </location>
</feature>
<feature type="region of interest" description="Disordered" evidence="1">
    <location>
        <begin position="54"/>
        <end position="124"/>
    </location>
</feature>
<proteinExistence type="predicted"/>
<feature type="compositionally biased region" description="Polar residues" evidence="1">
    <location>
        <begin position="92"/>
        <end position="106"/>
    </location>
</feature>
<dbReference type="Proteomes" id="UP001162164">
    <property type="component" value="Unassembled WGS sequence"/>
</dbReference>
<name>A0ABQ9JSQ5_9CUCU</name>
<feature type="compositionally biased region" description="Low complexity" evidence="1">
    <location>
        <begin position="24"/>
        <end position="35"/>
    </location>
</feature>
<organism evidence="2 3">
    <name type="scientific">Molorchus minor</name>
    <dbReference type="NCBI Taxonomy" id="1323400"/>
    <lineage>
        <taxon>Eukaryota</taxon>
        <taxon>Metazoa</taxon>
        <taxon>Ecdysozoa</taxon>
        <taxon>Arthropoda</taxon>
        <taxon>Hexapoda</taxon>
        <taxon>Insecta</taxon>
        <taxon>Pterygota</taxon>
        <taxon>Neoptera</taxon>
        <taxon>Endopterygota</taxon>
        <taxon>Coleoptera</taxon>
        <taxon>Polyphaga</taxon>
        <taxon>Cucujiformia</taxon>
        <taxon>Chrysomeloidea</taxon>
        <taxon>Cerambycidae</taxon>
        <taxon>Lamiinae</taxon>
        <taxon>Monochamini</taxon>
        <taxon>Molorchus</taxon>
    </lineage>
</organism>
<feature type="region of interest" description="Disordered" evidence="1">
    <location>
        <begin position="1"/>
        <end position="35"/>
    </location>
</feature>
<gene>
    <name evidence="2" type="ORF">NQ317_011207</name>
</gene>
<evidence type="ECO:0000313" key="2">
    <source>
        <dbReference type="EMBL" id="KAJ8980907.1"/>
    </source>
</evidence>
<sequence>MTTTKIPLRHRKPTTTEEHPQIYAPTTQLPQLTLPATRKPFKVYPAHEPYYTNEIKPTRTTTKQPKVVTILSVRQKSRTPARTSKPQREKSTSNGFKTSKTRSSSAGEEPLENSVSTRQPPIKQDPYVNLSEEYYVATKPTRPETSVYLRPVHDHITRINPNFATFNNLPKKTLLISTPTRLQNQINQYYTTPRTTYRPVQSPKPLYQFNFQAANCQPQQITDLNLHRQIQIKKTSSDLYQNIKSYQPNQQQIDQPLFIININRTIQETPQKTGNYYTTAAPNYIYEELTQKARLQPNVVTTGPIAKYSLITTKSCITRFYTKPDEDILMIIPKNVSGNVYVEHTTPTPNIQYYNNNQQVTQYQRPLQKPVSLETDTIVNYVHPRPPLKSRCRNTLQDLTQFAQPQKPHLSKVRIKAVPIEVPVIGRNGSFMSYQLPWRPGGPFLKIFLTPQRIQRTDQDSGYFFSQSNNGRSRRN</sequence>
<evidence type="ECO:0000256" key="1">
    <source>
        <dbReference type="SAM" id="MobiDB-lite"/>
    </source>
</evidence>
<protein>
    <submittedName>
        <fullName evidence="2">Uncharacterized protein</fullName>
    </submittedName>
</protein>
<keyword evidence="3" id="KW-1185">Reference proteome</keyword>
<accession>A0ABQ9JSQ5</accession>
<reference evidence="2" key="1">
    <citation type="journal article" date="2023" name="Insect Mol. Biol.">
        <title>Genome sequencing provides insights into the evolution of gene families encoding plant cell wall-degrading enzymes in longhorned beetles.</title>
        <authorList>
            <person name="Shin N.R."/>
            <person name="Okamura Y."/>
            <person name="Kirsch R."/>
            <person name="Pauchet Y."/>
        </authorList>
    </citation>
    <scope>NUCLEOTIDE SEQUENCE</scope>
    <source>
        <strain evidence="2">MMC_N1</strain>
    </source>
</reference>
<dbReference type="EMBL" id="JAPWTJ010000223">
    <property type="protein sequence ID" value="KAJ8980907.1"/>
    <property type="molecule type" value="Genomic_DNA"/>
</dbReference>